<dbReference type="AlphaFoldDB" id="A0A6P8FMU2"/>
<keyword evidence="15" id="KW-1185">Reference proteome</keyword>
<protein>
    <recommendedName>
        <fullName evidence="3">WD repeat-containing protein 76</fullName>
    </recommendedName>
</protein>
<evidence type="ECO:0000256" key="4">
    <source>
        <dbReference type="ARBA" id="ARBA00022574"/>
    </source>
</evidence>
<feature type="domain" description="Cathepsin propeptide inhibitor" evidence="14">
    <location>
        <begin position="31"/>
        <end position="86"/>
    </location>
</feature>
<dbReference type="InterPro" id="IPR038765">
    <property type="entry name" value="Papain-like_cys_pep_sf"/>
</dbReference>
<feature type="repeat" description="WD" evidence="10">
    <location>
        <begin position="630"/>
        <end position="663"/>
    </location>
</feature>
<dbReference type="PANTHER" id="PTHR14773:SF0">
    <property type="entry name" value="WD REPEAT-CONTAINING PROTEIN 76"/>
    <property type="match status" value="1"/>
</dbReference>
<evidence type="ECO:0000256" key="7">
    <source>
        <dbReference type="ARBA" id="ARBA00022801"/>
    </source>
</evidence>
<organism evidence="15 16">
    <name type="scientific">Clupea harengus</name>
    <name type="common">Atlantic herring</name>
    <dbReference type="NCBI Taxonomy" id="7950"/>
    <lineage>
        <taxon>Eukaryota</taxon>
        <taxon>Metazoa</taxon>
        <taxon>Chordata</taxon>
        <taxon>Craniata</taxon>
        <taxon>Vertebrata</taxon>
        <taxon>Euteleostomi</taxon>
        <taxon>Actinopterygii</taxon>
        <taxon>Neopterygii</taxon>
        <taxon>Teleostei</taxon>
        <taxon>Clupei</taxon>
        <taxon>Clupeiformes</taxon>
        <taxon>Clupeoidei</taxon>
        <taxon>Clupeidae</taxon>
        <taxon>Clupea</taxon>
    </lineage>
</organism>
<accession>A0A6P8FMU2</accession>
<evidence type="ECO:0000256" key="6">
    <source>
        <dbReference type="ARBA" id="ARBA00022737"/>
    </source>
</evidence>
<evidence type="ECO:0000313" key="15">
    <source>
        <dbReference type="Proteomes" id="UP000515152"/>
    </source>
</evidence>
<sequence>MAGLIFTFLIFSSLHIAHLNPVFSPEDEFHFKTWMTENGKTYELPEYYHRLNIFTQNSRRILEHNEDRHGFTMGLNQFSDLTFAEFKKAFLLHEPQNCSATTGSRLRQAGPYPEFVDWRARGNYVTPVKSQGHCGSCWTFSTTGCLESVTAIATGKLLELSEQQLIDCAQDFNNHGCFGGLPSQAFEYIKYRGCLMTEDGYPYRGNDSTCNFQPGLAAAFVKDVVNITREVTPPQYPDLTEPNGTSKPVRQSVRNRPAPKRLSNDVCTSVNPKRGTKRTKDKLKEMEDSMKLENSDRDPKENEQIGLSEYELERLENIRHNQAFLSSLNLPQVAELLSTKKKPSQLGLKREKVVKEVLPARKSLRLQNKDAEPTAMPNLPAELKQQEVEEHSLEGPVPMCPLNLEEDGRLPESLIHLWTEQPVYNGKKVDLKMYKEGLQKMCVDEERVVKVVKGRIFSAAFHPCASSLLMAAGDWGGRVGLWNLEANWGDNGVLLFKPHTRPVTYMAFSRSQPSTLITTSYDGAARAGDIERAMFEELYCSDKGLKGFDFLSHDCTTLLIGDAQGDVAIVDTRTPGTSHESLHTLDPKTLRSVHVHPVQKQYFVVAVNSGVHIYDVRSLKKRSTQPVSELYGHTRSVSYAYFSPDTGNRVLTTSWDDKLRVFDTSQVVSSAPLMTSIRHCTQTGRWLSKLQAVWDPRQEDCFVVGSLQQPPRRIEVFHESGQLAHTFDSLDHLTTVCSVTAFHPSRAALLGGNASGRLHVFT</sequence>
<keyword evidence="12" id="KW-0732">Signal</keyword>
<dbReference type="SMART" id="SM00645">
    <property type="entry name" value="Pept_C1"/>
    <property type="match status" value="1"/>
</dbReference>
<feature type="signal peptide" evidence="12">
    <location>
        <begin position="1"/>
        <end position="19"/>
    </location>
</feature>
<dbReference type="GO" id="GO:0005634">
    <property type="term" value="C:nucleus"/>
    <property type="evidence" value="ECO:0007669"/>
    <property type="project" value="TreeGrafter"/>
</dbReference>
<evidence type="ECO:0000259" key="13">
    <source>
        <dbReference type="SMART" id="SM00645"/>
    </source>
</evidence>
<evidence type="ECO:0000256" key="1">
    <source>
        <dbReference type="ARBA" id="ARBA00002530"/>
    </source>
</evidence>
<dbReference type="SUPFAM" id="SSF54001">
    <property type="entry name" value="Cysteine proteinases"/>
    <property type="match status" value="1"/>
</dbReference>
<feature type="region of interest" description="Disordered" evidence="11">
    <location>
        <begin position="232"/>
        <end position="303"/>
    </location>
</feature>
<dbReference type="InterPro" id="IPR036322">
    <property type="entry name" value="WD40_repeat_dom_sf"/>
</dbReference>
<dbReference type="InterPro" id="IPR015943">
    <property type="entry name" value="WD40/YVTN_repeat-like_dom_sf"/>
</dbReference>
<evidence type="ECO:0000256" key="9">
    <source>
        <dbReference type="ARBA" id="ARBA00023145"/>
    </source>
</evidence>
<evidence type="ECO:0000259" key="14">
    <source>
        <dbReference type="SMART" id="SM00848"/>
    </source>
</evidence>
<dbReference type="InterPro" id="IPR013201">
    <property type="entry name" value="Prot_inhib_I29"/>
</dbReference>
<dbReference type="Proteomes" id="UP000515152">
    <property type="component" value="Chromosome 6"/>
</dbReference>
<evidence type="ECO:0000256" key="5">
    <source>
        <dbReference type="ARBA" id="ARBA00022670"/>
    </source>
</evidence>
<dbReference type="SUPFAM" id="SSF50978">
    <property type="entry name" value="WD40 repeat-like"/>
    <property type="match status" value="1"/>
</dbReference>
<dbReference type="SMART" id="SM00848">
    <property type="entry name" value="Inhibitor_I29"/>
    <property type="match status" value="1"/>
</dbReference>
<comment type="similarity">
    <text evidence="2">Belongs to the WD repeat DDB2/WDR76 family.</text>
</comment>
<gene>
    <name evidence="16" type="primary">wdr76</name>
</gene>
<keyword evidence="5" id="KW-0645">Protease</keyword>
<dbReference type="Pfam" id="PF08246">
    <property type="entry name" value="Inhibitor_I29"/>
    <property type="match status" value="1"/>
</dbReference>
<dbReference type="InterPro" id="IPR039417">
    <property type="entry name" value="Peptidase_C1A_papain-like"/>
</dbReference>
<dbReference type="PROSITE" id="PS50082">
    <property type="entry name" value="WD_REPEATS_2"/>
    <property type="match status" value="1"/>
</dbReference>
<dbReference type="GeneID" id="105908075"/>
<dbReference type="GO" id="GO:2000001">
    <property type="term" value="P:regulation of DNA damage checkpoint"/>
    <property type="evidence" value="ECO:0007669"/>
    <property type="project" value="TreeGrafter"/>
</dbReference>
<proteinExistence type="inferred from homology"/>
<keyword evidence="6" id="KW-0677">Repeat</keyword>
<dbReference type="InterPro" id="IPR000668">
    <property type="entry name" value="Peptidase_C1A_C"/>
</dbReference>
<reference evidence="16" key="1">
    <citation type="submission" date="2025-08" db="UniProtKB">
        <authorList>
            <consortium name="RefSeq"/>
        </authorList>
    </citation>
    <scope>IDENTIFICATION</scope>
</reference>
<evidence type="ECO:0000256" key="11">
    <source>
        <dbReference type="SAM" id="MobiDB-lite"/>
    </source>
</evidence>
<dbReference type="SMART" id="SM00320">
    <property type="entry name" value="WD40"/>
    <property type="match status" value="4"/>
</dbReference>
<feature type="compositionally biased region" description="Basic and acidic residues" evidence="11">
    <location>
        <begin position="282"/>
        <end position="303"/>
    </location>
</feature>
<dbReference type="GO" id="GO:0008234">
    <property type="term" value="F:cysteine-type peptidase activity"/>
    <property type="evidence" value="ECO:0007669"/>
    <property type="project" value="UniProtKB-KW"/>
</dbReference>
<keyword evidence="4 10" id="KW-0853">WD repeat</keyword>
<keyword evidence="8" id="KW-0788">Thiol protease</keyword>
<keyword evidence="7" id="KW-0378">Hydrolase</keyword>
<dbReference type="InterPro" id="IPR000169">
    <property type="entry name" value="Pept_cys_AS"/>
</dbReference>
<dbReference type="OrthoDB" id="9890280at2759"/>
<evidence type="ECO:0000313" key="16">
    <source>
        <dbReference type="RefSeq" id="XP_031424936.1"/>
    </source>
</evidence>
<keyword evidence="9" id="KW-0865">Zymogen</keyword>
<dbReference type="Pfam" id="PF00400">
    <property type="entry name" value="WD40"/>
    <property type="match status" value="1"/>
</dbReference>
<dbReference type="PROSITE" id="PS00139">
    <property type="entry name" value="THIOL_PROTEASE_CYS"/>
    <property type="match status" value="1"/>
</dbReference>
<evidence type="ECO:0000256" key="10">
    <source>
        <dbReference type="PROSITE-ProRule" id="PRU00221"/>
    </source>
</evidence>
<evidence type="ECO:0000256" key="3">
    <source>
        <dbReference type="ARBA" id="ARBA00021234"/>
    </source>
</evidence>
<dbReference type="Pfam" id="PF00112">
    <property type="entry name" value="Peptidase_C1"/>
    <property type="match status" value="1"/>
</dbReference>
<feature type="chain" id="PRO_5027911403" description="WD repeat-containing protein 76" evidence="12">
    <location>
        <begin position="20"/>
        <end position="762"/>
    </location>
</feature>
<dbReference type="InterPro" id="IPR001680">
    <property type="entry name" value="WD40_rpt"/>
</dbReference>
<evidence type="ECO:0000256" key="12">
    <source>
        <dbReference type="SAM" id="SignalP"/>
    </source>
</evidence>
<feature type="domain" description="Peptidase C1A papain C-terminal" evidence="13">
    <location>
        <begin position="112"/>
        <end position="510"/>
    </location>
</feature>
<dbReference type="FunFam" id="2.130.10.10:FF:000180">
    <property type="entry name" value="WD repeat-containing protein 76"/>
    <property type="match status" value="1"/>
</dbReference>
<comment type="function">
    <text evidence="1">Specifically binds 5-hydroxymethylcytosine (5hmC), suggesting that it acts as a specific reader of 5hmC.</text>
</comment>
<feature type="compositionally biased region" description="Polar residues" evidence="11">
    <location>
        <begin position="242"/>
        <end position="254"/>
    </location>
</feature>
<evidence type="ECO:0000256" key="8">
    <source>
        <dbReference type="ARBA" id="ARBA00022807"/>
    </source>
</evidence>
<name>A0A6P8FMU2_CLUHA</name>
<dbReference type="PANTHER" id="PTHR14773">
    <property type="entry name" value="WD REPEAT-CONTAINING PROTEIN 76"/>
    <property type="match status" value="1"/>
</dbReference>
<dbReference type="CTD" id="79968"/>
<evidence type="ECO:0000256" key="2">
    <source>
        <dbReference type="ARBA" id="ARBA00005434"/>
    </source>
</evidence>
<dbReference type="KEGG" id="char:105908075"/>
<dbReference type="RefSeq" id="XP_031424936.1">
    <property type="nucleotide sequence ID" value="XM_031569076.1"/>
</dbReference>
<dbReference type="GO" id="GO:0003677">
    <property type="term" value="F:DNA binding"/>
    <property type="evidence" value="ECO:0007669"/>
    <property type="project" value="TreeGrafter"/>
</dbReference>
<dbReference type="Gene3D" id="2.130.10.10">
    <property type="entry name" value="YVTN repeat-like/Quinoprotein amine dehydrogenase"/>
    <property type="match status" value="1"/>
</dbReference>
<dbReference type="CDD" id="cd02248">
    <property type="entry name" value="Peptidase_C1A"/>
    <property type="match status" value="1"/>
</dbReference>
<dbReference type="Gene3D" id="3.90.70.10">
    <property type="entry name" value="Cysteine proteinases"/>
    <property type="match status" value="1"/>
</dbReference>
<dbReference type="InterPro" id="IPR050853">
    <property type="entry name" value="WD_repeat_DNA-damage-binding"/>
</dbReference>
<dbReference type="GO" id="GO:0006508">
    <property type="term" value="P:proteolysis"/>
    <property type="evidence" value="ECO:0007669"/>
    <property type="project" value="UniProtKB-KW"/>
</dbReference>